<evidence type="ECO:0000256" key="3">
    <source>
        <dbReference type="ARBA" id="ARBA00022729"/>
    </source>
</evidence>
<evidence type="ECO:0000256" key="1">
    <source>
        <dbReference type="ARBA" id="ARBA00004418"/>
    </source>
</evidence>
<comment type="subcellular location">
    <subcellularLocation>
        <location evidence="1">Periplasm</location>
    </subcellularLocation>
</comment>
<reference evidence="6 7" key="1">
    <citation type="journal article" date="2016" name="Int. J. Syst. Evol. Microbiol.">
        <title>Labrenzia salina sp. nov., isolated from the rhizosphere of the halophyte Arthrocnemum macrostachyum.</title>
        <authorList>
            <person name="Camacho M."/>
            <person name="Redondo-Gomez S."/>
            <person name="Rodriguez-Llorente I."/>
            <person name="Rohde M."/>
            <person name="Sproer C."/>
            <person name="Schumann P."/>
            <person name="Klenk H.P."/>
            <person name="Montero-Calasanz M.D.C."/>
        </authorList>
    </citation>
    <scope>NUCLEOTIDE SEQUENCE [LARGE SCALE GENOMIC DNA]</scope>
    <source>
        <strain evidence="6 7">DSM 29163</strain>
    </source>
</reference>
<accession>A0ABT3QVE1</accession>
<comment type="similarity">
    <text evidence="2">Belongs to the bacterial solute-binding protein SsuA/TauA family.</text>
</comment>
<evidence type="ECO:0000256" key="2">
    <source>
        <dbReference type="ARBA" id="ARBA00010742"/>
    </source>
</evidence>
<dbReference type="EMBL" id="JAPEVI010000001">
    <property type="protein sequence ID" value="MCX2720891.1"/>
    <property type="molecule type" value="Genomic_DNA"/>
</dbReference>
<dbReference type="SMART" id="SM00062">
    <property type="entry name" value="PBPb"/>
    <property type="match status" value="1"/>
</dbReference>
<dbReference type="Proteomes" id="UP001300261">
    <property type="component" value="Unassembled WGS sequence"/>
</dbReference>
<dbReference type="RefSeq" id="WP_265960588.1">
    <property type="nucleotide sequence ID" value="NZ_JAPEVI010000001.1"/>
</dbReference>
<feature type="signal peptide" evidence="4">
    <location>
        <begin position="1"/>
        <end position="23"/>
    </location>
</feature>
<dbReference type="Pfam" id="PF09084">
    <property type="entry name" value="NMT1"/>
    <property type="match status" value="1"/>
</dbReference>
<protein>
    <submittedName>
        <fullName evidence="6">NrtA/SsuA/CpmA family ABC transporter substrate-binding protein</fullName>
    </submittedName>
</protein>
<evidence type="ECO:0000313" key="6">
    <source>
        <dbReference type="EMBL" id="MCX2720891.1"/>
    </source>
</evidence>
<name>A0ABT3QVE1_9HYPH</name>
<dbReference type="SUPFAM" id="SSF53850">
    <property type="entry name" value="Periplasmic binding protein-like II"/>
    <property type="match status" value="1"/>
</dbReference>
<dbReference type="PANTHER" id="PTHR30024:SF47">
    <property type="entry name" value="TAURINE-BINDING PERIPLASMIC PROTEIN"/>
    <property type="match status" value="1"/>
</dbReference>
<organism evidence="6 7">
    <name type="scientific">Roseibium salinum</name>
    <dbReference type="NCBI Taxonomy" id="1604349"/>
    <lineage>
        <taxon>Bacteria</taxon>
        <taxon>Pseudomonadati</taxon>
        <taxon>Pseudomonadota</taxon>
        <taxon>Alphaproteobacteria</taxon>
        <taxon>Hyphomicrobiales</taxon>
        <taxon>Stappiaceae</taxon>
        <taxon>Roseibium</taxon>
    </lineage>
</organism>
<dbReference type="PANTHER" id="PTHR30024">
    <property type="entry name" value="ALIPHATIC SULFONATES-BINDING PROTEIN-RELATED"/>
    <property type="match status" value="1"/>
</dbReference>
<sequence>MYNPLKSTFLAAGLATMATAAMAQDTEITFGGGAYLDIPQLSVAMDHDLFAKHGLDVNVIPFQSGRAAFEALLGGQLDVAVMAEFPAVVGAMRDQEFKVIAGLSRYQATRIIHTGDARIDSVADLAGKPIGVTAGTNVHFWLENELRDAGVEAEIVSVGPPDIVPALARGDIFAGAMFPSFYGGAKEILGDKYQEIPISSYETHFILVATQELIDDNPDAVTAVLSALVEAEEVVKADPTESHEAVSRVLSGTLKPEEVAEASANYSFNVSLDEALIDLMVDEGVWINQRGSIKGDVPTRDSIGAYFDSSFLAEIDASRVSIN</sequence>
<feature type="chain" id="PRO_5045603687" evidence="4">
    <location>
        <begin position="24"/>
        <end position="323"/>
    </location>
</feature>
<evidence type="ECO:0000259" key="5">
    <source>
        <dbReference type="SMART" id="SM00062"/>
    </source>
</evidence>
<evidence type="ECO:0000256" key="4">
    <source>
        <dbReference type="SAM" id="SignalP"/>
    </source>
</evidence>
<keyword evidence="7" id="KW-1185">Reference proteome</keyword>
<feature type="domain" description="Solute-binding protein family 3/N-terminal" evidence="5">
    <location>
        <begin position="29"/>
        <end position="238"/>
    </location>
</feature>
<keyword evidence="3 4" id="KW-0732">Signal</keyword>
<dbReference type="Gene3D" id="3.40.190.10">
    <property type="entry name" value="Periplasmic binding protein-like II"/>
    <property type="match status" value="3"/>
</dbReference>
<comment type="caution">
    <text evidence="6">The sequence shown here is derived from an EMBL/GenBank/DDBJ whole genome shotgun (WGS) entry which is preliminary data.</text>
</comment>
<proteinExistence type="inferred from homology"/>
<evidence type="ECO:0000313" key="7">
    <source>
        <dbReference type="Proteomes" id="UP001300261"/>
    </source>
</evidence>
<dbReference type="InterPro" id="IPR015168">
    <property type="entry name" value="SsuA/THI5"/>
</dbReference>
<dbReference type="InterPro" id="IPR001638">
    <property type="entry name" value="Solute-binding_3/MltF_N"/>
</dbReference>
<gene>
    <name evidence="6" type="ORF">ON753_00485</name>
</gene>
<dbReference type="CDD" id="cd01008">
    <property type="entry name" value="PBP2_NrtA_SsuA_CpmA_like"/>
    <property type="match status" value="1"/>
</dbReference>